<protein>
    <recommendedName>
        <fullName evidence="9">NADP-dependent 3-hydroxy acid dehydrogenase YdfG</fullName>
        <ecNumber evidence="7">1.1.1.298</ecNumber>
        <ecNumber evidence="8">1.1.1.381</ecNumber>
    </recommendedName>
    <alternativeName>
        <fullName evidence="11">L-allo-threonine dehydrogenase</fullName>
    </alternativeName>
    <alternativeName>
        <fullName evidence="10">Malonic semialdehyde reductase</fullName>
    </alternativeName>
</protein>
<evidence type="ECO:0000256" key="14">
    <source>
        <dbReference type="SAM" id="Phobius"/>
    </source>
</evidence>
<evidence type="ECO:0000256" key="7">
    <source>
        <dbReference type="ARBA" id="ARBA00044050"/>
    </source>
</evidence>
<keyword evidence="3" id="KW-0443">Lipid metabolism</keyword>
<evidence type="ECO:0000256" key="6">
    <source>
        <dbReference type="ARBA" id="ARBA00043812"/>
    </source>
</evidence>
<evidence type="ECO:0000313" key="16">
    <source>
        <dbReference type="Proteomes" id="UP000887561"/>
    </source>
</evidence>
<dbReference type="EC" id="1.1.1.381" evidence="8"/>
<dbReference type="InterPro" id="IPR036291">
    <property type="entry name" value="NAD(P)-bd_dom_sf"/>
</dbReference>
<evidence type="ECO:0000259" key="15">
    <source>
        <dbReference type="Pfam" id="PF07993"/>
    </source>
</evidence>
<evidence type="ECO:0000313" key="17">
    <source>
        <dbReference type="WBParaSite" id="scaffold10851_cov298.g15116"/>
    </source>
</evidence>
<dbReference type="SUPFAM" id="SSF51735">
    <property type="entry name" value="NAD(P)-binding Rossmann-fold domains"/>
    <property type="match status" value="2"/>
</dbReference>
<dbReference type="GO" id="GO:0006694">
    <property type="term" value="P:steroid biosynthetic process"/>
    <property type="evidence" value="ECO:0007669"/>
    <property type="project" value="UniProtKB-KW"/>
</dbReference>
<dbReference type="Pfam" id="PF00106">
    <property type="entry name" value="adh_short"/>
    <property type="match status" value="1"/>
</dbReference>
<evidence type="ECO:0000256" key="11">
    <source>
        <dbReference type="ARBA" id="ARBA00044349"/>
    </source>
</evidence>
<evidence type="ECO:0000256" key="8">
    <source>
        <dbReference type="ARBA" id="ARBA00044059"/>
    </source>
</evidence>
<dbReference type="AlphaFoldDB" id="A0A915LDW0"/>
<keyword evidence="14" id="KW-0472">Membrane</keyword>
<dbReference type="PANTHER" id="PTHR43086">
    <property type="entry name" value="VERY-LONG-CHAIN 3-OXOOACYL-COA REDUCTASE"/>
    <property type="match status" value="1"/>
</dbReference>
<evidence type="ECO:0000256" key="2">
    <source>
        <dbReference type="ARBA" id="ARBA00022553"/>
    </source>
</evidence>
<dbReference type="PANTHER" id="PTHR43086:SF3">
    <property type="entry name" value="NADP-DEPENDENT 3-HYDROXY ACID DEHYDROGENASE YDFG"/>
    <property type="match status" value="1"/>
</dbReference>
<keyword evidence="4" id="KW-0560">Oxidoreductase</keyword>
<dbReference type="Pfam" id="PF07993">
    <property type="entry name" value="NAD_binding_4"/>
    <property type="match status" value="1"/>
</dbReference>
<comment type="catalytic activity">
    <reaction evidence="13">
        <text>3-hydroxypropanoate + NADP(+) = 3-oxopropanoate + NADPH + H(+)</text>
        <dbReference type="Rhea" id="RHEA:26438"/>
        <dbReference type="ChEBI" id="CHEBI:15378"/>
        <dbReference type="ChEBI" id="CHEBI:16510"/>
        <dbReference type="ChEBI" id="CHEBI:33190"/>
        <dbReference type="ChEBI" id="CHEBI:57783"/>
        <dbReference type="ChEBI" id="CHEBI:58349"/>
        <dbReference type="EC" id="1.1.1.298"/>
    </reaction>
</comment>
<dbReference type="PRINTS" id="PR00081">
    <property type="entry name" value="GDHRDH"/>
</dbReference>
<evidence type="ECO:0000256" key="5">
    <source>
        <dbReference type="ARBA" id="ARBA00038261"/>
    </source>
</evidence>
<keyword evidence="16" id="KW-1185">Reference proteome</keyword>
<dbReference type="GO" id="GO:0005783">
    <property type="term" value="C:endoplasmic reticulum"/>
    <property type="evidence" value="ECO:0007669"/>
    <property type="project" value="TreeGrafter"/>
</dbReference>
<dbReference type="InterPro" id="IPR010080">
    <property type="entry name" value="Thioester_reductase-like_dom"/>
</dbReference>
<keyword evidence="1" id="KW-0596">Phosphopantetheine</keyword>
<evidence type="ECO:0000256" key="13">
    <source>
        <dbReference type="ARBA" id="ARBA00047274"/>
    </source>
</evidence>
<comment type="similarity">
    <text evidence="5">Belongs to the short-chain dehydrogenases/reductases (SDR) family. 17-beta-HSD 3 subfamily.</text>
</comment>
<dbReference type="NCBIfam" id="TIGR01746">
    <property type="entry name" value="Thioester-redct"/>
    <property type="match status" value="1"/>
</dbReference>
<comment type="function">
    <text evidence="12">NADP-dependent dehydrogenase with broad substrate specificity acting on 3-hydroxy acids. Catalyzes the NADP-dependent oxidation of L-allo-threonine to L-2-amino-3-keto-butyrate, which is spontaneously decarboxylated into aminoacetone. Also acts on D-threonine, L-serine, D-serine, D-3-hydroxyisobutyrate, L-3-hydroxyisobutyrate, D-glycerate and L-glycerate. Able to catalyze the reduction of the malonic semialdehyde to 3-hydroxypropionic acid. YdfG is apparently supplementing RutE, the presumed malonic semialdehyde reductase involved in pyrimidine degradation since both are able to detoxify malonic semialdehyde.</text>
</comment>
<evidence type="ECO:0000256" key="12">
    <source>
        <dbReference type="ARBA" id="ARBA00045650"/>
    </source>
</evidence>
<keyword evidence="3" id="KW-0752">Steroid biosynthesis</keyword>
<organism evidence="16 17">
    <name type="scientific">Meloidogyne javanica</name>
    <name type="common">Root-knot nematode worm</name>
    <dbReference type="NCBI Taxonomy" id="6303"/>
    <lineage>
        <taxon>Eukaryota</taxon>
        <taxon>Metazoa</taxon>
        <taxon>Ecdysozoa</taxon>
        <taxon>Nematoda</taxon>
        <taxon>Chromadorea</taxon>
        <taxon>Rhabditida</taxon>
        <taxon>Tylenchina</taxon>
        <taxon>Tylenchomorpha</taxon>
        <taxon>Tylenchoidea</taxon>
        <taxon>Meloidogynidae</taxon>
        <taxon>Meloidogyninae</taxon>
        <taxon>Meloidogyne</taxon>
        <taxon>Meloidogyne incognita group</taxon>
    </lineage>
</organism>
<evidence type="ECO:0000256" key="9">
    <source>
        <dbReference type="ARBA" id="ARBA00044065"/>
    </source>
</evidence>
<sequence>MDLHLRAFWRATTEWKKRFHAANVFLTGVTGFLGSHLLAQLLSSSKTKITCLIRESSNNINETVEERLLSTMKRNGLFNENIGEENFREQVRVVSGDIALVQFGLSDEDYHFLSYDIDVVLHAAAYVNLIYPYQALHGCNVVGTRNIIEFCFKNKIKPLHYISTDAVFPCGLIDVDEDTPPSDTFEKLVDGYGQTKYVAEQLVLRANYRGLPTIIYRLGNQAAPINGSNWNPQDFTYLLLLSTLKMNIAPNLGEWEVELTPVDFSAQFIVRILSEMFCENTGRIFHLINSGKGIVKWKQIIEWLKIVGFEEIKEIEIDEWIKIAVRSRARESLDMVPSQIRASVVEELPEAILGRMPNQNALRKVVQRARYIDRKPPKIITKSSPKHRIDFQYLQQQAQNSSSADVDNDNFVLSDFNVGAEEQVSIFGCEFCFFEERTDPKSLSGNVCIITGASEGIGASIAQALAQETGVFAVLASRQLSLLEDTIKRLPTDRTDVQELVRQTIHRFGRIDILINCAGAMYYTMAYKGYTEEWHRQIEVNIHGTTNIIGEIIPHMVEHHSGHILTITSDAGKRAFPGLAVYSGTKFYLEGFISALRQELVEYGIRFTNIQPGDVATKLASRSTDVEAREKYDGSEAGHKILSGDDIARSVLFALTQPQHAAINELLIEPQAAPI</sequence>
<evidence type="ECO:0000256" key="4">
    <source>
        <dbReference type="ARBA" id="ARBA00023002"/>
    </source>
</evidence>
<dbReference type="InterPro" id="IPR020904">
    <property type="entry name" value="Sc_DH/Rdtase_CS"/>
</dbReference>
<accession>A0A915LDW0</accession>
<evidence type="ECO:0000256" key="3">
    <source>
        <dbReference type="ARBA" id="ARBA00022955"/>
    </source>
</evidence>
<keyword evidence="2" id="KW-0597">Phosphoprotein</keyword>
<comment type="catalytic activity">
    <reaction evidence="6">
        <text>L-allo-threonine + NADP(+) = aminoacetone + CO2 + NADPH</text>
        <dbReference type="Rhea" id="RHEA:43524"/>
        <dbReference type="ChEBI" id="CHEBI:16526"/>
        <dbReference type="ChEBI" id="CHEBI:57783"/>
        <dbReference type="ChEBI" id="CHEBI:58320"/>
        <dbReference type="ChEBI" id="CHEBI:58349"/>
        <dbReference type="ChEBI" id="CHEBI:58585"/>
        <dbReference type="EC" id="1.1.1.381"/>
    </reaction>
</comment>
<dbReference type="Gene3D" id="3.40.50.720">
    <property type="entry name" value="NAD(P)-binding Rossmann-like Domain"/>
    <property type="match status" value="2"/>
</dbReference>
<evidence type="ECO:0000256" key="10">
    <source>
        <dbReference type="ARBA" id="ARBA00044271"/>
    </source>
</evidence>
<keyword evidence="3" id="KW-0444">Lipid biosynthesis</keyword>
<dbReference type="GO" id="GO:0035527">
    <property type="term" value="F:3-hydroxypropionate dehydrogenase (NADP+) activity"/>
    <property type="evidence" value="ECO:0007669"/>
    <property type="project" value="UniProtKB-EC"/>
</dbReference>
<dbReference type="Proteomes" id="UP000887561">
    <property type="component" value="Unplaced"/>
</dbReference>
<dbReference type="InterPro" id="IPR013120">
    <property type="entry name" value="FAR_NAD-bd"/>
</dbReference>
<dbReference type="CDD" id="cd05235">
    <property type="entry name" value="SDR_e1"/>
    <property type="match status" value="1"/>
</dbReference>
<proteinExistence type="inferred from homology"/>
<dbReference type="EC" id="1.1.1.298" evidence="7"/>
<evidence type="ECO:0000256" key="1">
    <source>
        <dbReference type="ARBA" id="ARBA00022450"/>
    </source>
</evidence>
<dbReference type="PROSITE" id="PS00061">
    <property type="entry name" value="ADH_SHORT"/>
    <property type="match status" value="1"/>
</dbReference>
<feature type="domain" description="Thioester reductase (TE)" evidence="15">
    <location>
        <begin position="26"/>
        <end position="269"/>
    </location>
</feature>
<feature type="transmembrane region" description="Helical" evidence="14">
    <location>
        <begin position="21"/>
        <end position="42"/>
    </location>
</feature>
<dbReference type="PRINTS" id="PR00080">
    <property type="entry name" value="SDRFAMILY"/>
</dbReference>
<keyword evidence="14" id="KW-1133">Transmembrane helix</keyword>
<keyword evidence="14" id="KW-0812">Transmembrane</keyword>
<dbReference type="WBParaSite" id="scaffold10851_cov298.g15116">
    <property type="protein sequence ID" value="scaffold10851_cov298.g15116"/>
    <property type="gene ID" value="scaffold10851_cov298.g15116"/>
</dbReference>
<dbReference type="InterPro" id="IPR002347">
    <property type="entry name" value="SDR_fam"/>
</dbReference>
<name>A0A915LDW0_MELJA</name>
<reference evidence="17" key="1">
    <citation type="submission" date="2022-11" db="UniProtKB">
        <authorList>
            <consortium name="WormBaseParasite"/>
        </authorList>
    </citation>
    <scope>IDENTIFICATION</scope>
</reference>
<dbReference type="GO" id="GO:0030497">
    <property type="term" value="P:fatty acid elongation"/>
    <property type="evidence" value="ECO:0007669"/>
    <property type="project" value="TreeGrafter"/>
</dbReference>